<dbReference type="CDD" id="cd16922">
    <property type="entry name" value="HATPase_EvgS-ArcB-TorS-like"/>
    <property type="match status" value="1"/>
</dbReference>
<dbReference type="GO" id="GO:0016020">
    <property type="term" value="C:membrane"/>
    <property type="evidence" value="ECO:0007669"/>
    <property type="project" value="UniProtKB-SubCell"/>
</dbReference>
<dbReference type="InterPro" id="IPR036097">
    <property type="entry name" value="HisK_dim/P_sf"/>
</dbReference>
<dbReference type="Proteomes" id="UP000231658">
    <property type="component" value="Unassembled WGS sequence"/>
</dbReference>
<dbReference type="PROSITE" id="PS50110">
    <property type="entry name" value="RESPONSE_REGULATORY"/>
    <property type="match status" value="1"/>
</dbReference>
<evidence type="ECO:0000256" key="2">
    <source>
        <dbReference type="ARBA" id="ARBA00004370"/>
    </source>
</evidence>
<dbReference type="PROSITE" id="PS50109">
    <property type="entry name" value="HIS_KIN"/>
    <property type="match status" value="1"/>
</dbReference>
<evidence type="ECO:0000256" key="5">
    <source>
        <dbReference type="ARBA" id="ARBA00022679"/>
    </source>
</evidence>
<reference evidence="13 14" key="1">
    <citation type="submission" date="2016-07" db="EMBL/GenBank/DDBJ databases">
        <authorList>
            <person name="Lefevre C.T."/>
        </authorList>
    </citation>
    <scope>NUCLEOTIDE SEQUENCE [LARGE SCALE GENOMIC DNA]</scope>
    <source>
        <strain evidence="13">PR1</strain>
    </source>
</reference>
<dbReference type="Pfam" id="PF00512">
    <property type="entry name" value="HisKA"/>
    <property type="match status" value="1"/>
</dbReference>
<dbReference type="InterPro" id="IPR001789">
    <property type="entry name" value="Sig_transdc_resp-reg_receiver"/>
</dbReference>
<organism evidence="13 14">
    <name type="scientific">Candidatus Terasakiella magnetica</name>
    <dbReference type="NCBI Taxonomy" id="1867952"/>
    <lineage>
        <taxon>Bacteria</taxon>
        <taxon>Pseudomonadati</taxon>
        <taxon>Pseudomonadota</taxon>
        <taxon>Alphaproteobacteria</taxon>
        <taxon>Rhodospirillales</taxon>
        <taxon>Terasakiellaceae</taxon>
        <taxon>Terasakiella</taxon>
    </lineage>
</organism>
<dbReference type="Pfam" id="PF00672">
    <property type="entry name" value="HAMP"/>
    <property type="match status" value="1"/>
</dbReference>
<comment type="subcellular location">
    <subcellularLocation>
        <location evidence="2">Membrane</location>
    </subcellularLocation>
</comment>
<dbReference type="PRINTS" id="PR00344">
    <property type="entry name" value="BCTRLSENSOR"/>
</dbReference>
<dbReference type="PANTHER" id="PTHR45339:SF1">
    <property type="entry name" value="HYBRID SIGNAL TRANSDUCTION HISTIDINE KINASE J"/>
    <property type="match status" value="1"/>
</dbReference>
<keyword evidence="14" id="KW-1185">Reference proteome</keyword>
<comment type="catalytic activity">
    <reaction evidence="1">
        <text>ATP + protein L-histidine = ADP + protein N-phospho-L-histidine.</text>
        <dbReference type="EC" id="2.7.13.3"/>
    </reaction>
</comment>
<dbReference type="GO" id="GO:0000155">
    <property type="term" value="F:phosphorelay sensor kinase activity"/>
    <property type="evidence" value="ECO:0007669"/>
    <property type="project" value="InterPro"/>
</dbReference>
<dbReference type="InterPro" id="IPR003660">
    <property type="entry name" value="HAMP_dom"/>
</dbReference>
<dbReference type="Gene3D" id="1.10.287.130">
    <property type="match status" value="1"/>
</dbReference>
<keyword evidence="7" id="KW-0902">Two-component regulatory system</keyword>
<dbReference type="EC" id="2.7.13.3" evidence="3"/>
<feature type="transmembrane region" description="Helical" evidence="9">
    <location>
        <begin position="7"/>
        <end position="25"/>
    </location>
</feature>
<dbReference type="PANTHER" id="PTHR45339">
    <property type="entry name" value="HYBRID SIGNAL TRANSDUCTION HISTIDINE KINASE J"/>
    <property type="match status" value="1"/>
</dbReference>
<keyword evidence="9" id="KW-0812">Transmembrane</keyword>
<keyword evidence="4 8" id="KW-0597">Phosphoprotein</keyword>
<dbReference type="SUPFAM" id="SSF158472">
    <property type="entry name" value="HAMP domain-like"/>
    <property type="match status" value="1"/>
</dbReference>
<keyword evidence="5 13" id="KW-0808">Transferase</keyword>
<dbReference type="Gene3D" id="3.40.50.2300">
    <property type="match status" value="1"/>
</dbReference>
<evidence type="ECO:0000259" key="12">
    <source>
        <dbReference type="PROSITE" id="PS50885"/>
    </source>
</evidence>
<feature type="domain" description="Histidine kinase" evidence="10">
    <location>
        <begin position="383"/>
        <end position="605"/>
    </location>
</feature>
<dbReference type="SMART" id="SM00448">
    <property type="entry name" value="REC"/>
    <property type="match status" value="1"/>
</dbReference>
<dbReference type="Pfam" id="PF02518">
    <property type="entry name" value="HATPase_c"/>
    <property type="match status" value="1"/>
</dbReference>
<dbReference type="RefSeq" id="WP_069188936.1">
    <property type="nucleotide sequence ID" value="NZ_FLYE01000023.1"/>
</dbReference>
<evidence type="ECO:0000259" key="11">
    <source>
        <dbReference type="PROSITE" id="PS50110"/>
    </source>
</evidence>
<dbReference type="InterPro" id="IPR003594">
    <property type="entry name" value="HATPase_dom"/>
</dbReference>
<dbReference type="PROSITE" id="PS50885">
    <property type="entry name" value="HAMP"/>
    <property type="match status" value="1"/>
</dbReference>
<keyword evidence="6 13" id="KW-0418">Kinase</keyword>
<evidence type="ECO:0000256" key="3">
    <source>
        <dbReference type="ARBA" id="ARBA00012438"/>
    </source>
</evidence>
<dbReference type="InterPro" id="IPR003661">
    <property type="entry name" value="HisK_dim/P_dom"/>
</dbReference>
<protein>
    <recommendedName>
        <fullName evidence="3">histidine kinase</fullName>
        <ecNumber evidence="3">2.7.13.3</ecNumber>
    </recommendedName>
</protein>
<evidence type="ECO:0000313" key="13">
    <source>
        <dbReference type="EMBL" id="SCA56876.1"/>
    </source>
</evidence>
<keyword evidence="9" id="KW-1133">Transmembrane helix</keyword>
<dbReference type="SMART" id="SM00387">
    <property type="entry name" value="HATPase_c"/>
    <property type="match status" value="1"/>
</dbReference>
<dbReference type="AlphaFoldDB" id="A0A1C3RHX0"/>
<dbReference type="FunFam" id="3.30.565.10:FF:000010">
    <property type="entry name" value="Sensor histidine kinase RcsC"/>
    <property type="match status" value="1"/>
</dbReference>
<dbReference type="InterPro" id="IPR004358">
    <property type="entry name" value="Sig_transdc_His_kin-like_C"/>
</dbReference>
<dbReference type="Pfam" id="PF00072">
    <property type="entry name" value="Response_reg"/>
    <property type="match status" value="1"/>
</dbReference>
<evidence type="ECO:0000256" key="6">
    <source>
        <dbReference type="ARBA" id="ARBA00022777"/>
    </source>
</evidence>
<dbReference type="Gene3D" id="6.10.340.10">
    <property type="match status" value="1"/>
</dbReference>
<evidence type="ECO:0000256" key="8">
    <source>
        <dbReference type="PROSITE-ProRule" id="PRU00169"/>
    </source>
</evidence>
<dbReference type="InterPro" id="IPR005467">
    <property type="entry name" value="His_kinase_dom"/>
</dbReference>
<dbReference type="CDD" id="cd17546">
    <property type="entry name" value="REC_hyHK_CKI1_RcsC-like"/>
    <property type="match status" value="1"/>
</dbReference>
<evidence type="ECO:0000256" key="7">
    <source>
        <dbReference type="ARBA" id="ARBA00023012"/>
    </source>
</evidence>
<sequence>MKLTQKLTILFLGGYLLLGLAIYLGSEVLKGNLETIIHNGNPKIKNALEMEINIEEASANLHYYLITASPKSLASFKKHIIGFEDYFKSYSDLPTGPEEQEVLKDIRINFDKFSRVSDILTKKNAQQLAKITERRRILSNELEILLDDILQKGKDLSHYSLKDHFLVEMEVSIHELISAVRGYLLRHDLHLKEQVNQSIKDFEKWKKQLTSLSLTSNIRRKVEVVNFLFNEIKTLSLDILILEDEKDRLLTTLNKTTTYMETIVNDHLRSHATQQAKQAEEEALSTITNIRNSIIFFLIFGIILISVISRPLHKAIRELISATHKVKEGDEAQIVVERNDELGELAHAFNHMSREITEQKHKLVQARDDAETANKTKSEFLAAMSHEIRTPLTGVMGFADLLLVDDIPQESKQKAMRIKGSTEALYRIINDILDMSKLEAGKFNLEMNDFDLQKLVKEVTDLFEKSRRTDKNVVWELHFSDDFPQGIHSDITRIRQILMNLLGNAFKFTQEGTISIHCEMTEDDEGQPFVKFSVIDTGIGIADDTINMLFTSFTQADASISRKFEGTGLGLAICKSLIDLLGGEIGVESQEGKGSTFWFTLPYKEATDIQSQDEPKALATDYKALRPLNILVAEDNRVNQHIIQKFMEAYGHKITIAANGLEALNAHKENPYELILMDVRMPEMDGPEATRNIRQLSGEPANVPIIAITADAIKQHIEGYFEAGMNAFVPKPFNWVQTILAINNVMDEDIHVLKDD</sequence>
<dbReference type="SUPFAM" id="SSF55874">
    <property type="entry name" value="ATPase domain of HSP90 chaperone/DNA topoisomerase II/histidine kinase"/>
    <property type="match status" value="1"/>
</dbReference>
<dbReference type="SUPFAM" id="SSF52172">
    <property type="entry name" value="CheY-like"/>
    <property type="match status" value="1"/>
</dbReference>
<evidence type="ECO:0000313" key="14">
    <source>
        <dbReference type="Proteomes" id="UP000231658"/>
    </source>
</evidence>
<evidence type="ECO:0000256" key="1">
    <source>
        <dbReference type="ARBA" id="ARBA00000085"/>
    </source>
</evidence>
<dbReference type="STRING" id="1867952.MTBPR1_30246"/>
<feature type="domain" description="Response regulatory" evidence="11">
    <location>
        <begin position="629"/>
        <end position="746"/>
    </location>
</feature>
<keyword evidence="9" id="KW-0472">Membrane</keyword>
<gene>
    <name evidence="13" type="ORF">MTBPR1_30246</name>
</gene>
<dbReference type="SUPFAM" id="SSF47384">
    <property type="entry name" value="Homodimeric domain of signal transducing histidine kinase"/>
    <property type="match status" value="1"/>
</dbReference>
<dbReference type="SMART" id="SM00304">
    <property type="entry name" value="HAMP"/>
    <property type="match status" value="1"/>
</dbReference>
<dbReference type="OrthoDB" id="9810730at2"/>
<dbReference type="CDD" id="cd06225">
    <property type="entry name" value="HAMP"/>
    <property type="match status" value="1"/>
</dbReference>
<dbReference type="CDD" id="cd00082">
    <property type="entry name" value="HisKA"/>
    <property type="match status" value="1"/>
</dbReference>
<dbReference type="Gene3D" id="3.30.565.10">
    <property type="entry name" value="Histidine kinase-like ATPase, C-terminal domain"/>
    <property type="match status" value="1"/>
</dbReference>
<evidence type="ECO:0000256" key="4">
    <source>
        <dbReference type="ARBA" id="ARBA00022553"/>
    </source>
</evidence>
<evidence type="ECO:0000259" key="10">
    <source>
        <dbReference type="PROSITE" id="PS50109"/>
    </source>
</evidence>
<evidence type="ECO:0000256" key="9">
    <source>
        <dbReference type="SAM" id="Phobius"/>
    </source>
</evidence>
<accession>A0A1C3RHX0</accession>
<dbReference type="InterPro" id="IPR011006">
    <property type="entry name" value="CheY-like_superfamily"/>
</dbReference>
<proteinExistence type="predicted"/>
<feature type="domain" description="HAMP" evidence="12">
    <location>
        <begin position="310"/>
        <end position="361"/>
    </location>
</feature>
<dbReference type="SMART" id="SM00388">
    <property type="entry name" value="HisKA"/>
    <property type="match status" value="1"/>
</dbReference>
<name>A0A1C3RHX0_9PROT</name>
<dbReference type="InterPro" id="IPR036890">
    <property type="entry name" value="HATPase_C_sf"/>
</dbReference>
<dbReference type="EMBL" id="FLYE01000023">
    <property type="protein sequence ID" value="SCA56876.1"/>
    <property type="molecule type" value="Genomic_DNA"/>
</dbReference>
<feature type="modified residue" description="4-aspartylphosphate" evidence="8">
    <location>
        <position position="678"/>
    </location>
</feature>